<dbReference type="Gene3D" id="3.80.10.10">
    <property type="entry name" value="Ribonuclease Inhibitor"/>
    <property type="match status" value="1"/>
</dbReference>
<keyword evidence="1" id="KW-0433">Leucine-rich repeat</keyword>
<reference evidence="3" key="1">
    <citation type="submission" date="2021-06" db="EMBL/GenBank/DDBJ databases">
        <authorList>
            <person name="Kallberg Y."/>
            <person name="Tangrot J."/>
            <person name="Rosling A."/>
        </authorList>
    </citation>
    <scope>NUCLEOTIDE SEQUENCE</scope>
    <source>
        <strain evidence="3">BR232B</strain>
    </source>
</reference>
<dbReference type="AlphaFoldDB" id="A0A9N8Z845"/>
<sequence length="177" mass="19904">MSRNKHHPLALPETEIFAYLAVDEAPYPTLFVNQPVVMDFPLKRLHPNLVHLRLYKNGLRHHEHYQKSGGRREFDESVSGIIQLCPTLKELILRGCNITDISTNGIINSCRNLRKLDIGFCEQISGNPTAAIKRANPKIKGLRLYSQILPGAMLQALLPLYAPVRGRVSGFANNNNL</sequence>
<dbReference type="OrthoDB" id="10257471at2759"/>
<dbReference type="InterPro" id="IPR032675">
    <property type="entry name" value="LRR_dom_sf"/>
</dbReference>
<dbReference type="SUPFAM" id="SSF52047">
    <property type="entry name" value="RNI-like"/>
    <property type="match status" value="1"/>
</dbReference>
<proteinExistence type="predicted"/>
<dbReference type="Proteomes" id="UP000789739">
    <property type="component" value="Unassembled WGS sequence"/>
</dbReference>
<evidence type="ECO:0000313" key="3">
    <source>
        <dbReference type="EMBL" id="CAG8472119.1"/>
    </source>
</evidence>
<gene>
    <name evidence="3" type="ORF">PBRASI_LOCUS1123</name>
</gene>
<keyword evidence="2" id="KW-0677">Repeat</keyword>
<dbReference type="InterPro" id="IPR025875">
    <property type="entry name" value="Leu-rich_rpt_4"/>
</dbReference>
<dbReference type="Pfam" id="PF12799">
    <property type="entry name" value="LRR_4"/>
    <property type="match status" value="1"/>
</dbReference>
<accession>A0A9N8Z845</accession>
<name>A0A9N8Z845_9GLOM</name>
<keyword evidence="4" id="KW-1185">Reference proteome</keyword>
<dbReference type="EMBL" id="CAJVPI010000067">
    <property type="protein sequence ID" value="CAG8472119.1"/>
    <property type="molecule type" value="Genomic_DNA"/>
</dbReference>
<evidence type="ECO:0000256" key="1">
    <source>
        <dbReference type="ARBA" id="ARBA00022614"/>
    </source>
</evidence>
<evidence type="ECO:0000313" key="4">
    <source>
        <dbReference type="Proteomes" id="UP000789739"/>
    </source>
</evidence>
<evidence type="ECO:0000256" key="2">
    <source>
        <dbReference type="ARBA" id="ARBA00022737"/>
    </source>
</evidence>
<comment type="caution">
    <text evidence="3">The sequence shown here is derived from an EMBL/GenBank/DDBJ whole genome shotgun (WGS) entry which is preliminary data.</text>
</comment>
<organism evidence="3 4">
    <name type="scientific">Paraglomus brasilianum</name>
    <dbReference type="NCBI Taxonomy" id="144538"/>
    <lineage>
        <taxon>Eukaryota</taxon>
        <taxon>Fungi</taxon>
        <taxon>Fungi incertae sedis</taxon>
        <taxon>Mucoromycota</taxon>
        <taxon>Glomeromycotina</taxon>
        <taxon>Glomeromycetes</taxon>
        <taxon>Paraglomerales</taxon>
        <taxon>Paraglomeraceae</taxon>
        <taxon>Paraglomus</taxon>
    </lineage>
</organism>
<protein>
    <submittedName>
        <fullName evidence="3">6705_t:CDS:1</fullName>
    </submittedName>
</protein>